<gene>
    <name evidence="13" type="ORF">HLPCO_002540</name>
</gene>
<dbReference type="InterPro" id="IPR015853">
    <property type="entry name" value="ABC_transpr_FbpC"/>
</dbReference>
<evidence type="ECO:0000259" key="12">
    <source>
        <dbReference type="PROSITE" id="PS50893"/>
    </source>
</evidence>
<feature type="domain" description="ABC transporter" evidence="12">
    <location>
        <begin position="3"/>
        <end position="221"/>
    </location>
</feature>
<dbReference type="GO" id="GO:0005524">
    <property type="term" value="F:ATP binding"/>
    <property type="evidence" value="ECO:0007669"/>
    <property type="project" value="UniProtKB-KW"/>
</dbReference>
<dbReference type="PANTHER" id="PTHR42781:SF5">
    <property type="entry name" value="PUTRESCINE TRANSPORT ATP-BINDING PROTEIN POTG"/>
    <property type="match status" value="1"/>
</dbReference>
<dbReference type="InterPro" id="IPR017871">
    <property type="entry name" value="ABC_transporter-like_CS"/>
</dbReference>
<dbReference type="GO" id="GO:0015418">
    <property type="term" value="F:ABC-type quaternary ammonium compound transporting activity"/>
    <property type="evidence" value="ECO:0007669"/>
    <property type="project" value="UniProtKB-EC"/>
</dbReference>
<keyword evidence="14" id="KW-1185">Reference proteome</keyword>
<dbReference type="EMBL" id="AFNU02000011">
    <property type="protein sequence ID" value="ERJ11418.1"/>
    <property type="molecule type" value="Genomic_DNA"/>
</dbReference>
<evidence type="ECO:0000256" key="7">
    <source>
        <dbReference type="ARBA" id="ARBA00022967"/>
    </source>
</evidence>
<dbReference type="RefSeq" id="WP_008826603.1">
    <property type="nucleotide sequence ID" value="NZ_AFNU02000011.1"/>
</dbReference>
<dbReference type="Proteomes" id="UP000005707">
    <property type="component" value="Unassembled WGS sequence"/>
</dbReference>
<evidence type="ECO:0000256" key="5">
    <source>
        <dbReference type="ARBA" id="ARBA00022741"/>
    </source>
</evidence>
<evidence type="ECO:0000256" key="9">
    <source>
        <dbReference type="ARBA" id="ARBA00023065"/>
    </source>
</evidence>
<evidence type="ECO:0000256" key="8">
    <source>
        <dbReference type="ARBA" id="ARBA00023004"/>
    </source>
</evidence>
<evidence type="ECO:0000256" key="10">
    <source>
        <dbReference type="ARBA" id="ARBA00023136"/>
    </source>
</evidence>
<dbReference type="InterPro" id="IPR050093">
    <property type="entry name" value="ABC_SmlMolc_Importer"/>
</dbReference>
<evidence type="ECO:0000256" key="4">
    <source>
        <dbReference type="ARBA" id="ARBA00022519"/>
    </source>
</evidence>
<proteinExistence type="predicted"/>
<dbReference type="InterPro" id="IPR003439">
    <property type="entry name" value="ABC_transporter-like_ATP-bd"/>
</dbReference>
<keyword evidence="8" id="KW-0408">Iron</keyword>
<dbReference type="InParanoid" id="U2E8A5"/>
<evidence type="ECO:0000256" key="11">
    <source>
        <dbReference type="ARBA" id="ARBA00066388"/>
    </source>
</evidence>
<dbReference type="STRING" id="1033810.HLPCO_002540"/>
<keyword evidence="6 13" id="KW-0067">ATP-binding</keyword>
<dbReference type="PANTHER" id="PTHR42781">
    <property type="entry name" value="SPERMIDINE/PUTRESCINE IMPORT ATP-BINDING PROTEIN POTA"/>
    <property type="match status" value="1"/>
</dbReference>
<dbReference type="SUPFAM" id="SSF52540">
    <property type="entry name" value="P-loop containing nucleoside triphosphate hydrolases"/>
    <property type="match status" value="1"/>
</dbReference>
<keyword evidence="10" id="KW-0472">Membrane</keyword>
<keyword evidence="5" id="KW-0547">Nucleotide-binding</keyword>
<evidence type="ECO:0000256" key="3">
    <source>
        <dbReference type="ARBA" id="ARBA00022496"/>
    </source>
</evidence>
<dbReference type="PROSITE" id="PS00211">
    <property type="entry name" value="ABC_TRANSPORTER_1"/>
    <property type="match status" value="1"/>
</dbReference>
<keyword evidence="7" id="KW-1278">Translocase</keyword>
<reference evidence="13 14" key="1">
    <citation type="journal article" date="2011" name="J. Bacteriol.">
        <title>Genome sequence of Haloplasma contractile, an unusual contractile bacterium from a deep-sea anoxic brine lake.</title>
        <authorList>
            <person name="Antunes A."/>
            <person name="Alam I."/>
            <person name="El Dorry H."/>
            <person name="Siam R."/>
            <person name="Robertson A."/>
            <person name="Bajic V.B."/>
            <person name="Stingl U."/>
        </authorList>
    </citation>
    <scope>NUCLEOTIDE SEQUENCE [LARGE SCALE GENOMIC DNA]</scope>
    <source>
        <strain evidence="13 14">SSD-17B</strain>
    </source>
</reference>
<dbReference type="GO" id="GO:0015408">
    <property type="term" value="F:ABC-type ferric iron transporter activity"/>
    <property type="evidence" value="ECO:0007669"/>
    <property type="project" value="InterPro"/>
</dbReference>
<keyword evidence="13" id="KW-0378">Hydrolase</keyword>
<organism evidence="13 14">
    <name type="scientific">Haloplasma contractile SSD-17B</name>
    <dbReference type="NCBI Taxonomy" id="1033810"/>
    <lineage>
        <taxon>Bacteria</taxon>
        <taxon>Bacillati</taxon>
        <taxon>Mycoplasmatota</taxon>
        <taxon>Mollicutes</taxon>
        <taxon>Haloplasmatales</taxon>
        <taxon>Haloplasmataceae</taxon>
        <taxon>Haloplasma</taxon>
    </lineage>
</organism>
<dbReference type="Pfam" id="PF00005">
    <property type="entry name" value="ABC_tran"/>
    <property type="match status" value="1"/>
</dbReference>
<dbReference type="PROSITE" id="PS50893">
    <property type="entry name" value="ABC_TRANSPORTER_2"/>
    <property type="match status" value="1"/>
</dbReference>
<dbReference type="GO" id="GO:0016020">
    <property type="term" value="C:membrane"/>
    <property type="evidence" value="ECO:0007669"/>
    <property type="project" value="InterPro"/>
</dbReference>
<dbReference type="AlphaFoldDB" id="U2E8A5"/>
<name>U2E8A5_9MOLU</name>
<dbReference type="eggNOG" id="COG3842">
    <property type="taxonomic scope" value="Bacteria"/>
</dbReference>
<keyword evidence="2" id="KW-1003">Cell membrane</keyword>
<protein>
    <recommendedName>
        <fullName evidence="11">ABC-type quaternary amine transporter</fullName>
        <ecNumber evidence="11">7.6.2.9</ecNumber>
    </recommendedName>
</protein>
<evidence type="ECO:0000313" key="14">
    <source>
        <dbReference type="Proteomes" id="UP000005707"/>
    </source>
</evidence>
<keyword evidence="1" id="KW-0813">Transport</keyword>
<dbReference type="Gene3D" id="3.40.50.300">
    <property type="entry name" value="P-loop containing nucleotide triphosphate hydrolases"/>
    <property type="match status" value="1"/>
</dbReference>
<dbReference type="FunFam" id="3.40.50.300:FF:000425">
    <property type="entry name" value="Probable ABC transporter, ATP-binding subunit"/>
    <property type="match status" value="1"/>
</dbReference>
<keyword evidence="9" id="KW-0406">Ion transport</keyword>
<keyword evidence="4" id="KW-0997">Cell inner membrane</keyword>
<evidence type="ECO:0000256" key="2">
    <source>
        <dbReference type="ARBA" id="ARBA00022475"/>
    </source>
</evidence>
<reference evidence="13 14" key="2">
    <citation type="journal article" date="2013" name="PLoS ONE">
        <title>INDIGO - INtegrated Data Warehouse of MIcrobial GenOmes with Examples from the Red Sea Extremophiles.</title>
        <authorList>
            <person name="Alam I."/>
            <person name="Antunes A."/>
            <person name="Kamau A.A."/>
            <person name="Ba Alawi W."/>
            <person name="Kalkatawi M."/>
            <person name="Stingl U."/>
            <person name="Bajic V.B."/>
        </authorList>
    </citation>
    <scope>NUCLEOTIDE SEQUENCE [LARGE SCALE GENOMIC DNA]</scope>
    <source>
        <strain evidence="13 14">SSD-17B</strain>
    </source>
</reference>
<dbReference type="InterPro" id="IPR027417">
    <property type="entry name" value="P-loop_NTPase"/>
</dbReference>
<sequence>MYVNIKQLHFKYSNTKQETITDFNLTVNKGEIISILGRSGSGKSTILRLLTGLESPSKGQIYINGQIMVNDQIFIKPEDRGIGMVFQDYALFPHMTVEKNIMFGLNKGNRKSKKDRVNDLLELINLVGYEKRYPHELSGGQQQRVALARALAPLPSLILLDEPFSNLDAELQESIRTELKDILKKASTTTLLVTHDVAVAKALSDRIVTLDKGNIMNVYDV</sequence>
<dbReference type="InterPro" id="IPR003593">
    <property type="entry name" value="AAA+_ATPase"/>
</dbReference>
<dbReference type="OrthoDB" id="9790614at2"/>
<dbReference type="CDD" id="cd03259">
    <property type="entry name" value="ABC_Carb_Solutes_like"/>
    <property type="match status" value="1"/>
</dbReference>
<dbReference type="GO" id="GO:0016887">
    <property type="term" value="F:ATP hydrolysis activity"/>
    <property type="evidence" value="ECO:0007669"/>
    <property type="project" value="InterPro"/>
</dbReference>
<keyword evidence="3" id="KW-0410">Iron transport</keyword>
<evidence type="ECO:0000313" key="13">
    <source>
        <dbReference type="EMBL" id="ERJ11418.1"/>
    </source>
</evidence>
<dbReference type="EC" id="7.6.2.9" evidence="11"/>
<accession>U2E8A5</accession>
<comment type="caution">
    <text evidence="13">The sequence shown here is derived from an EMBL/GenBank/DDBJ whole genome shotgun (WGS) entry which is preliminary data.</text>
</comment>
<evidence type="ECO:0000256" key="6">
    <source>
        <dbReference type="ARBA" id="ARBA00022840"/>
    </source>
</evidence>
<dbReference type="SMART" id="SM00382">
    <property type="entry name" value="AAA"/>
    <property type="match status" value="1"/>
</dbReference>
<evidence type="ECO:0000256" key="1">
    <source>
        <dbReference type="ARBA" id="ARBA00022448"/>
    </source>
</evidence>